<feature type="region of interest" description="Disordered" evidence="7">
    <location>
        <begin position="555"/>
        <end position="623"/>
    </location>
</feature>
<dbReference type="PANTHER" id="PTHR21355:SF0">
    <property type="entry name" value="G-PROTEIN COUPLED RECEPTOR-ASSOCIATED PROTEIN LMBRD2"/>
    <property type="match status" value="1"/>
</dbReference>
<feature type="coiled-coil region" evidence="6">
    <location>
        <begin position="210"/>
        <end position="237"/>
    </location>
</feature>
<feature type="transmembrane region" description="Helical" evidence="8">
    <location>
        <begin position="343"/>
        <end position="368"/>
    </location>
</feature>
<evidence type="ECO:0000256" key="7">
    <source>
        <dbReference type="SAM" id="MobiDB-lite"/>
    </source>
</evidence>
<feature type="region of interest" description="Disordered" evidence="7">
    <location>
        <begin position="638"/>
        <end position="705"/>
    </location>
</feature>
<evidence type="ECO:0000313" key="10">
    <source>
        <dbReference type="Proteomes" id="UP000078343"/>
    </source>
</evidence>
<comment type="caution">
    <text evidence="9">The sequence shown here is derived from an EMBL/GenBank/DDBJ whole genome shotgun (WGS) entry which is preliminary data.</text>
</comment>
<protein>
    <submittedName>
        <fullName evidence="9">Uncharacterized protein</fullName>
    </submittedName>
</protein>
<feature type="compositionally biased region" description="Gly residues" evidence="7">
    <location>
        <begin position="683"/>
        <end position="695"/>
    </location>
</feature>
<comment type="subcellular location">
    <subcellularLocation>
        <location evidence="1">Membrane</location>
        <topology evidence="1">Multi-pass membrane protein</topology>
    </subcellularLocation>
</comment>
<evidence type="ECO:0000256" key="8">
    <source>
        <dbReference type="SAM" id="Phobius"/>
    </source>
</evidence>
<evidence type="ECO:0000256" key="6">
    <source>
        <dbReference type="SAM" id="Coils"/>
    </source>
</evidence>
<gene>
    <name evidence="9" type="ORF">AYL99_06408</name>
</gene>
<keyword evidence="10" id="KW-1185">Reference proteome</keyword>
<dbReference type="Proteomes" id="UP000078343">
    <property type="component" value="Unassembled WGS sequence"/>
</dbReference>
<keyword evidence="4 8" id="KW-1133">Transmembrane helix</keyword>
<proteinExistence type="inferred from homology"/>
<evidence type="ECO:0000256" key="3">
    <source>
        <dbReference type="ARBA" id="ARBA00022692"/>
    </source>
</evidence>
<keyword evidence="5 8" id="KW-0472">Membrane</keyword>
<evidence type="ECO:0000256" key="1">
    <source>
        <dbReference type="ARBA" id="ARBA00004141"/>
    </source>
</evidence>
<feature type="transmembrane region" description="Helical" evidence="8">
    <location>
        <begin position="162"/>
        <end position="182"/>
    </location>
</feature>
<sequence>MASSVGSDIFACLALLTISVAVLFILRHYLPLRTSPAFLLVPIFLALVLPASALVLVPIDLASSARESNHGGKGIWLPQRAVLVSWRIVYWLTFVLTWVVLPLLGEYMDAGYREPKSRLIYSLRSNGRYQLIVLVCAIAGLIYMIFSYGFDFTAIRALVMALAYVWGLALAIYLMGHGLVAIPRRMFRKADISGSLRRVQGQAPRVHEKLEDAVVALDELEAQVMQLKQRKTGSARDFQDWIDELVDMTGQPESRVFSNVTTMDASSKVPAVITERYLADLTRRLVRAKHRRARYIREWDNIVQTASDLQAILDSRGSRKLNFGRSMSSLRWSLMTPSMRYHLYLHIIPAARIALGAILSLASIAVIWSEIIKFPAPHLSAVSLTVIHHPSDKNYQIGFGGQLVASMWIAYMCVCALSSMNDVPTWNQRALVRRNTYAESACWYAGQIAKLTVPLAYNFLTFLPKDIHQNSTFYNFLGRLINLTPLGTWFDYLFPMFILLPVIMTLFNLYGKIKNVLGFGILEIDEDEDENPSGFGTGGWREGRDLISRDLQGHRPTATLGITESPRSSVDRPRGAPTRGVPSADRAGVGSNRTTASSTLHNSASGGRFRDRPALEPEPDEENFFTLFGRRVKNTIDTIETPKWMQPSTNRGRAGGGFKRPRWLGGPSDEGGDNSENTSSASGSGGGSNILGLFGGRTQDGRIMI</sequence>
<keyword evidence="3 8" id="KW-0812">Transmembrane</keyword>
<feature type="transmembrane region" description="Helical" evidence="8">
    <location>
        <begin position="399"/>
        <end position="420"/>
    </location>
</feature>
<comment type="similarity">
    <text evidence="2">Belongs to the LIMR family.</text>
</comment>
<dbReference type="InterPro" id="IPR051584">
    <property type="entry name" value="GPCR-associated_LMBR1"/>
</dbReference>
<evidence type="ECO:0000256" key="5">
    <source>
        <dbReference type="ARBA" id="ARBA00023136"/>
    </source>
</evidence>
<dbReference type="GeneID" id="30010576"/>
<name>A0A178ZH48_9EURO</name>
<dbReference type="Pfam" id="PF04791">
    <property type="entry name" value="LMBR1"/>
    <property type="match status" value="1"/>
</dbReference>
<evidence type="ECO:0000256" key="2">
    <source>
        <dbReference type="ARBA" id="ARBA00010487"/>
    </source>
</evidence>
<dbReference type="InterPro" id="IPR006876">
    <property type="entry name" value="LMBR1-like_membr_prot"/>
</dbReference>
<dbReference type="RefSeq" id="XP_018692477.1">
    <property type="nucleotide sequence ID" value="XM_018837917.1"/>
</dbReference>
<feature type="transmembrane region" description="Helical" evidence="8">
    <location>
        <begin position="129"/>
        <end position="150"/>
    </location>
</feature>
<feature type="transmembrane region" description="Helical" evidence="8">
    <location>
        <begin position="492"/>
        <end position="510"/>
    </location>
</feature>
<dbReference type="GO" id="GO:0016020">
    <property type="term" value="C:membrane"/>
    <property type="evidence" value="ECO:0007669"/>
    <property type="project" value="UniProtKB-SubCell"/>
</dbReference>
<feature type="compositionally biased region" description="Polar residues" evidence="7">
    <location>
        <begin position="591"/>
        <end position="605"/>
    </location>
</feature>
<reference evidence="9 10" key="1">
    <citation type="submission" date="2016-04" db="EMBL/GenBank/DDBJ databases">
        <title>Draft genome of Fonsecaea erecta CBS 125763.</title>
        <authorList>
            <person name="Weiss V.A."/>
            <person name="Vicente V.A."/>
            <person name="Raittz R.T."/>
            <person name="Moreno L.F."/>
            <person name="De Souza E.M."/>
            <person name="Pedrosa F.O."/>
            <person name="Steffens M.B."/>
            <person name="Faoro H."/>
            <person name="Tadra-Sfeir M.Z."/>
            <person name="Najafzadeh M.J."/>
            <person name="Felipe M.S."/>
            <person name="Teixeira M."/>
            <person name="Sun J."/>
            <person name="Xi L."/>
            <person name="Gomes R."/>
            <person name="De Azevedo C.M."/>
            <person name="Salgado C.G."/>
            <person name="Da Silva M.B."/>
            <person name="Nascimento M.F."/>
            <person name="Queiroz-Telles F."/>
            <person name="Attili D.S."/>
            <person name="Gorbushina A."/>
        </authorList>
    </citation>
    <scope>NUCLEOTIDE SEQUENCE [LARGE SCALE GENOMIC DNA]</scope>
    <source>
        <strain evidence="9 10">CBS 125763</strain>
    </source>
</reference>
<evidence type="ECO:0000256" key="4">
    <source>
        <dbReference type="ARBA" id="ARBA00022989"/>
    </source>
</evidence>
<dbReference type="OrthoDB" id="203099at2759"/>
<dbReference type="AlphaFoldDB" id="A0A178ZH48"/>
<dbReference type="PANTHER" id="PTHR21355">
    <property type="entry name" value="G-PROTEIN COUPLED RECEPTOR-ASSOCIATED PROTEIN LMBRD2"/>
    <property type="match status" value="1"/>
</dbReference>
<evidence type="ECO:0000313" key="9">
    <source>
        <dbReference type="EMBL" id="OAP59110.1"/>
    </source>
</evidence>
<feature type="transmembrane region" description="Helical" evidence="8">
    <location>
        <begin position="88"/>
        <end position="108"/>
    </location>
</feature>
<organism evidence="9 10">
    <name type="scientific">Fonsecaea erecta</name>
    <dbReference type="NCBI Taxonomy" id="1367422"/>
    <lineage>
        <taxon>Eukaryota</taxon>
        <taxon>Fungi</taxon>
        <taxon>Dikarya</taxon>
        <taxon>Ascomycota</taxon>
        <taxon>Pezizomycotina</taxon>
        <taxon>Eurotiomycetes</taxon>
        <taxon>Chaetothyriomycetidae</taxon>
        <taxon>Chaetothyriales</taxon>
        <taxon>Herpotrichiellaceae</taxon>
        <taxon>Fonsecaea</taxon>
    </lineage>
</organism>
<feature type="transmembrane region" description="Helical" evidence="8">
    <location>
        <begin position="441"/>
        <end position="460"/>
    </location>
</feature>
<keyword evidence="6" id="KW-0175">Coiled coil</keyword>
<dbReference type="EMBL" id="LVYI01000005">
    <property type="protein sequence ID" value="OAP59110.1"/>
    <property type="molecule type" value="Genomic_DNA"/>
</dbReference>
<accession>A0A178ZH48</accession>
<feature type="transmembrane region" description="Helical" evidence="8">
    <location>
        <begin position="38"/>
        <end position="59"/>
    </location>
</feature>
<feature type="transmembrane region" description="Helical" evidence="8">
    <location>
        <begin position="6"/>
        <end position="26"/>
    </location>
</feature>